<evidence type="ECO:0000256" key="2">
    <source>
        <dbReference type="SAM" id="Phobius"/>
    </source>
</evidence>
<dbReference type="GO" id="GO:0016020">
    <property type="term" value="C:membrane"/>
    <property type="evidence" value="ECO:0007669"/>
    <property type="project" value="InterPro"/>
</dbReference>
<dbReference type="PATRIC" id="fig|367190.3.peg.1966"/>
<evidence type="ECO:0000313" key="6">
    <source>
        <dbReference type="Proteomes" id="UP000038204"/>
    </source>
</evidence>
<evidence type="ECO:0000313" key="5">
    <source>
        <dbReference type="Proteomes" id="UP000019439"/>
    </source>
</evidence>
<keyword evidence="2" id="KW-1133">Transmembrane helix</keyword>
<dbReference type="EMBL" id="CP007230">
    <property type="protein sequence ID" value="AHK19630.1"/>
    <property type="molecule type" value="Genomic_DNA"/>
</dbReference>
<dbReference type="Pfam" id="PF04186">
    <property type="entry name" value="FxsA"/>
    <property type="match status" value="1"/>
</dbReference>
<protein>
    <submittedName>
        <fullName evidence="3">Exclusion suppressor FxsA</fullName>
    </submittedName>
    <submittedName>
        <fullName evidence="4">FxsA protein</fullName>
    </submittedName>
</protein>
<evidence type="ECO:0000313" key="3">
    <source>
        <dbReference type="EMBL" id="AHK19630.1"/>
    </source>
</evidence>
<feature type="transmembrane region" description="Helical" evidence="2">
    <location>
        <begin position="12"/>
        <end position="29"/>
    </location>
</feature>
<dbReference type="NCBIfam" id="NF008528">
    <property type="entry name" value="PRK11463.1-2"/>
    <property type="match status" value="1"/>
</dbReference>
<dbReference type="PANTHER" id="PTHR35335:SF1">
    <property type="entry name" value="UPF0716 PROTEIN FXSA"/>
    <property type="match status" value="1"/>
</dbReference>
<gene>
    <name evidence="4" type="primary">fxsA</name>
    <name evidence="3" type="ORF">BF17_10210</name>
    <name evidence="4" type="ORF">ERS008667_00700</name>
</gene>
<reference evidence="4 6" key="2">
    <citation type="submission" date="2015-03" db="EMBL/GenBank/DDBJ databases">
        <authorList>
            <person name="Murphy D."/>
        </authorList>
    </citation>
    <scope>NUCLEOTIDE SEQUENCE [LARGE SCALE GENOMIC DNA]</scope>
    <source>
        <strain evidence="4 6">Y233</strain>
    </source>
</reference>
<name>A0A0T9P6Q4_9GAMM</name>
<evidence type="ECO:0000256" key="1">
    <source>
        <dbReference type="SAM" id="MobiDB-lite"/>
    </source>
</evidence>
<dbReference type="AlphaFoldDB" id="A0A0T9P6Q4"/>
<dbReference type="Proteomes" id="UP000019439">
    <property type="component" value="Chromosome"/>
</dbReference>
<dbReference type="KEGG" id="ysi:BF17_10210"/>
<proteinExistence type="predicted"/>
<dbReference type="InterPro" id="IPR007313">
    <property type="entry name" value="FxsA"/>
</dbReference>
<evidence type="ECO:0000313" key="4">
    <source>
        <dbReference type="EMBL" id="CNH47545.1"/>
    </source>
</evidence>
<feature type="transmembrane region" description="Helical" evidence="2">
    <location>
        <begin position="86"/>
        <end position="112"/>
    </location>
</feature>
<dbReference type="EMBL" id="CQBK01000004">
    <property type="protein sequence ID" value="CNH47545.1"/>
    <property type="molecule type" value="Genomic_DNA"/>
</dbReference>
<accession>A0A0T9P6Q4</accession>
<keyword evidence="2" id="KW-0472">Membrane</keyword>
<sequence>MIEIKENTVRWLPFALIFLLAYIEISIFIKVAAVLGVLVTLLLVIISSCVGISLVRNQGIKTFIQMQQKLAVGESPAAEMIKSVSLVLAGILLLIPGFFTDFLGLLLLLPWIQKTLTLKLMPHLNIYRGGGFGNGSFGNGSFGNSNRHDSGPMSGGDTFDGEFQRKADDRFTVEHRPDENGKSADNRFKDDSFKDDK</sequence>
<keyword evidence="5" id="KW-1185">Reference proteome</keyword>
<feature type="region of interest" description="Disordered" evidence="1">
    <location>
        <begin position="169"/>
        <end position="197"/>
    </location>
</feature>
<feature type="region of interest" description="Disordered" evidence="1">
    <location>
        <begin position="143"/>
        <end position="162"/>
    </location>
</feature>
<organism evidence="4 6">
    <name type="scientific">Yersinia similis</name>
    <dbReference type="NCBI Taxonomy" id="367190"/>
    <lineage>
        <taxon>Bacteria</taxon>
        <taxon>Pseudomonadati</taxon>
        <taxon>Pseudomonadota</taxon>
        <taxon>Gammaproteobacteria</taxon>
        <taxon>Enterobacterales</taxon>
        <taxon>Yersiniaceae</taxon>
        <taxon>Yersinia</taxon>
    </lineage>
</organism>
<keyword evidence="2" id="KW-0812">Transmembrane</keyword>
<dbReference type="Proteomes" id="UP000038204">
    <property type="component" value="Unassembled WGS sequence"/>
</dbReference>
<feature type="transmembrane region" description="Helical" evidence="2">
    <location>
        <begin position="35"/>
        <end position="55"/>
    </location>
</feature>
<dbReference type="PANTHER" id="PTHR35335">
    <property type="entry name" value="UPF0716 PROTEIN FXSA"/>
    <property type="match status" value="1"/>
</dbReference>
<reference evidence="3 5" key="1">
    <citation type="journal article" date="2014" name="Genome Announc.">
        <title>Genome Sequence of Yersinia similis Y228T, a Member of the Yersinia pseudotuberculosis Complex.</title>
        <authorList>
            <person name="Sprague L.D."/>
            <person name="Neubauer H."/>
        </authorList>
    </citation>
    <scope>NUCLEOTIDE SEQUENCE [LARGE SCALE GENOMIC DNA]</scope>
    <source>
        <strain evidence="3 5">228</strain>
    </source>
</reference>